<organism evidence="2 3">
    <name type="scientific">Caenorhabditis bovis</name>
    <dbReference type="NCBI Taxonomy" id="2654633"/>
    <lineage>
        <taxon>Eukaryota</taxon>
        <taxon>Metazoa</taxon>
        <taxon>Ecdysozoa</taxon>
        <taxon>Nematoda</taxon>
        <taxon>Chromadorea</taxon>
        <taxon>Rhabditida</taxon>
        <taxon>Rhabditina</taxon>
        <taxon>Rhabditomorpha</taxon>
        <taxon>Rhabditoidea</taxon>
        <taxon>Rhabditidae</taxon>
        <taxon>Peloderinae</taxon>
        <taxon>Caenorhabditis</taxon>
    </lineage>
</organism>
<feature type="transmembrane region" description="Helical" evidence="1">
    <location>
        <begin position="166"/>
        <end position="185"/>
    </location>
</feature>
<evidence type="ECO:0000256" key="1">
    <source>
        <dbReference type="SAM" id="Phobius"/>
    </source>
</evidence>
<gene>
    <name evidence="2" type="ORF">CBOVIS_LOCUS7288</name>
</gene>
<proteinExistence type="predicted"/>
<dbReference type="Proteomes" id="UP000494206">
    <property type="component" value="Unassembled WGS sequence"/>
</dbReference>
<keyword evidence="1" id="KW-0812">Transmembrane</keyword>
<keyword evidence="3" id="KW-1185">Reference proteome</keyword>
<protein>
    <submittedName>
        <fullName evidence="2">Uncharacterized protein</fullName>
    </submittedName>
</protein>
<feature type="transmembrane region" description="Helical" evidence="1">
    <location>
        <begin position="69"/>
        <end position="90"/>
    </location>
</feature>
<sequence length="318" mass="36035">MLFLSFTDFFRAENISNMMPTISGGIRAAGKLIDPENFKNALNCTLDESNMEIPHCDDVFIDSVMPPEILYQLGTLVALLTAYVSYGTLISIIQYPTRTSHCVKLFVLFSLAGIIFANFYVNSHKTRDTLKVYNEAEFAAKLDNLTQLHLLEIQISKDHIIDHQKYIWTVVAGICVSLYMSLLILMDIVKYRTTRRITYLLCLLDMAILHCSALIVKWRLAYSDDILPSLQAGLYAAGQLVPVDDVPVMVDCTPAYDKMRLCAAEVLDSMFPEAIRSITAVTMIAMFAYTFTAFYVDWVTRCEIRIRRQIERAAIDDA</sequence>
<name>A0A8S1EUK8_9PELO</name>
<accession>A0A8S1EUK8</accession>
<dbReference type="AlphaFoldDB" id="A0A8S1EUK8"/>
<keyword evidence="1" id="KW-0472">Membrane</keyword>
<feature type="transmembrane region" description="Helical" evidence="1">
    <location>
        <begin position="102"/>
        <end position="121"/>
    </location>
</feature>
<reference evidence="2 3" key="1">
    <citation type="submission" date="2020-04" db="EMBL/GenBank/DDBJ databases">
        <authorList>
            <person name="Laetsch R D."/>
            <person name="Stevens L."/>
            <person name="Kumar S."/>
            <person name="Blaxter L. M."/>
        </authorList>
    </citation>
    <scope>NUCLEOTIDE SEQUENCE [LARGE SCALE GENOMIC DNA]</scope>
</reference>
<keyword evidence="1" id="KW-1133">Transmembrane helix</keyword>
<feature type="transmembrane region" description="Helical" evidence="1">
    <location>
        <begin position="274"/>
        <end position="298"/>
    </location>
</feature>
<comment type="caution">
    <text evidence="2">The sequence shown here is derived from an EMBL/GenBank/DDBJ whole genome shotgun (WGS) entry which is preliminary data.</text>
</comment>
<evidence type="ECO:0000313" key="2">
    <source>
        <dbReference type="EMBL" id="CAB3405037.1"/>
    </source>
</evidence>
<dbReference type="EMBL" id="CADEPM010000004">
    <property type="protein sequence ID" value="CAB3405037.1"/>
    <property type="molecule type" value="Genomic_DNA"/>
</dbReference>
<evidence type="ECO:0000313" key="3">
    <source>
        <dbReference type="Proteomes" id="UP000494206"/>
    </source>
</evidence>
<feature type="transmembrane region" description="Helical" evidence="1">
    <location>
        <begin position="197"/>
        <end position="220"/>
    </location>
</feature>